<dbReference type="GO" id="GO:0006260">
    <property type="term" value="P:DNA replication"/>
    <property type="evidence" value="ECO:0007669"/>
    <property type="project" value="InterPro"/>
</dbReference>
<dbReference type="Pfam" id="PF21694">
    <property type="entry name" value="DNA_pol3_delta_C"/>
    <property type="match status" value="1"/>
</dbReference>
<gene>
    <name evidence="2" type="ORF">CO184_00620</name>
</gene>
<dbReference type="InterPro" id="IPR008921">
    <property type="entry name" value="DNA_pol3_clamp-load_cplx_C"/>
</dbReference>
<dbReference type="Gene3D" id="1.20.272.10">
    <property type="match status" value="1"/>
</dbReference>
<dbReference type="AlphaFoldDB" id="A0A2M7WV13"/>
<evidence type="ECO:0000259" key="1">
    <source>
        <dbReference type="Pfam" id="PF21694"/>
    </source>
</evidence>
<dbReference type="SUPFAM" id="SSF48019">
    <property type="entry name" value="post-AAA+ oligomerization domain-like"/>
    <property type="match status" value="1"/>
</dbReference>
<evidence type="ECO:0000313" key="3">
    <source>
        <dbReference type="Proteomes" id="UP000231487"/>
    </source>
</evidence>
<organism evidence="2 3">
    <name type="scientific">Candidatus Zambryskibacteria bacterium CG_4_9_14_3_um_filter_40_16</name>
    <dbReference type="NCBI Taxonomy" id="1975111"/>
    <lineage>
        <taxon>Bacteria</taxon>
        <taxon>Candidatus Zambryskiibacteriota</taxon>
    </lineage>
</organism>
<name>A0A2M7WV13_9BACT</name>
<comment type="caution">
    <text evidence="2">The sequence shown here is derived from an EMBL/GenBank/DDBJ whole genome shotgun (WGS) entry which is preliminary data.</text>
</comment>
<dbReference type="EMBL" id="PFXE01000012">
    <property type="protein sequence ID" value="PJA34103.1"/>
    <property type="molecule type" value="Genomic_DNA"/>
</dbReference>
<proteinExistence type="predicted"/>
<protein>
    <recommendedName>
        <fullName evidence="1">DNA polymerase III delta subunit-like C-terminal domain-containing protein</fullName>
    </recommendedName>
</protein>
<accession>A0A2M7WV13</accession>
<dbReference type="InterPro" id="IPR048466">
    <property type="entry name" value="DNA_pol3_delta-like_C"/>
</dbReference>
<reference evidence="3" key="1">
    <citation type="submission" date="2017-09" db="EMBL/GenBank/DDBJ databases">
        <title>Depth-based differentiation of microbial function through sediment-hosted aquifers and enrichment of novel symbionts in the deep terrestrial subsurface.</title>
        <authorList>
            <person name="Probst A.J."/>
            <person name="Ladd B."/>
            <person name="Jarett J.K."/>
            <person name="Geller-Mcgrath D.E."/>
            <person name="Sieber C.M.K."/>
            <person name="Emerson J.B."/>
            <person name="Anantharaman K."/>
            <person name="Thomas B.C."/>
            <person name="Malmstrom R."/>
            <person name="Stieglmeier M."/>
            <person name="Klingl A."/>
            <person name="Woyke T."/>
            <person name="Ryan C.M."/>
            <person name="Banfield J.F."/>
        </authorList>
    </citation>
    <scope>NUCLEOTIDE SEQUENCE [LARGE SCALE GENOMIC DNA]</scope>
</reference>
<evidence type="ECO:0000313" key="2">
    <source>
        <dbReference type="EMBL" id="PJA34103.1"/>
    </source>
</evidence>
<sequence>MQEILSLQIKKKPDASYFKLNSENWDTRILDEFISSQGLFESKYIVVVDSMLSNKDSYEEIKTKLKEISASPNIFIFIDGSLTKEMVNKVSKYSEKIQEFSDKKEGPTKIGEINVFTMTDALGARDKKRLWIMYQKAIFVGMEPEEIFRLFFWQIKSMLISQMSKSAKDAGLNPFVYKKSLGFAKNFKKDELNKLSSNLIRIYHDARRGILDFNIALERFVLEI</sequence>
<feature type="domain" description="DNA polymerase III delta subunit-like C-terminal" evidence="1">
    <location>
        <begin position="112"/>
        <end position="223"/>
    </location>
</feature>
<dbReference type="GO" id="GO:0003677">
    <property type="term" value="F:DNA binding"/>
    <property type="evidence" value="ECO:0007669"/>
    <property type="project" value="InterPro"/>
</dbReference>
<dbReference type="Proteomes" id="UP000231487">
    <property type="component" value="Unassembled WGS sequence"/>
</dbReference>